<name>G0J0F5_CYCMS</name>
<proteinExistence type="predicted"/>
<evidence type="ECO:0000313" key="3">
    <source>
        <dbReference type="Proteomes" id="UP000001635"/>
    </source>
</evidence>
<protein>
    <submittedName>
        <fullName evidence="2">Uncharacterized protein</fullName>
    </submittedName>
</protein>
<keyword evidence="1" id="KW-0472">Membrane</keyword>
<dbReference type="HOGENOM" id="CLU_1370195_0_0_10"/>
<organism evidence="2 3">
    <name type="scientific">Cyclobacterium marinum (strain ATCC 25205 / DSM 745 / LMG 13164 / NCIMB 1802)</name>
    <name type="common">Flectobacillus marinus</name>
    <dbReference type="NCBI Taxonomy" id="880070"/>
    <lineage>
        <taxon>Bacteria</taxon>
        <taxon>Pseudomonadati</taxon>
        <taxon>Bacteroidota</taxon>
        <taxon>Cytophagia</taxon>
        <taxon>Cytophagales</taxon>
        <taxon>Cyclobacteriaceae</taxon>
        <taxon>Cyclobacterium</taxon>
    </lineage>
</organism>
<evidence type="ECO:0000256" key="1">
    <source>
        <dbReference type="SAM" id="Phobius"/>
    </source>
</evidence>
<feature type="transmembrane region" description="Helical" evidence="1">
    <location>
        <begin position="6"/>
        <end position="25"/>
    </location>
</feature>
<dbReference type="AlphaFoldDB" id="G0J0F5"/>
<reference evidence="3" key="1">
    <citation type="submission" date="2011-07" db="EMBL/GenBank/DDBJ databases">
        <title>The complete genome of Cyclobacterium marinum DSM 745.</title>
        <authorList>
            <person name="Lucas S."/>
            <person name="Han J."/>
            <person name="Lapidus A."/>
            <person name="Bruce D."/>
            <person name="Goodwin L."/>
            <person name="Pitluck S."/>
            <person name="Peters L."/>
            <person name="Kyrpides N."/>
            <person name="Mavromatis K."/>
            <person name="Ivanova N."/>
            <person name="Ovchinnikova G."/>
            <person name="Chertkov O."/>
            <person name="Detter J.C."/>
            <person name="Tapia R."/>
            <person name="Han C."/>
            <person name="Land M."/>
            <person name="Hauser L."/>
            <person name="Markowitz V."/>
            <person name="Cheng J.-F."/>
            <person name="Hugenholtz P."/>
            <person name="Woyke T."/>
            <person name="Wu D."/>
            <person name="Tindall B."/>
            <person name="Schuetze A."/>
            <person name="Brambilla E."/>
            <person name="Klenk H.-P."/>
            <person name="Eisen J.A."/>
        </authorList>
    </citation>
    <scope>NUCLEOTIDE SEQUENCE [LARGE SCALE GENOMIC DNA]</scope>
    <source>
        <strain evidence="3">ATCC 25205 / DSM 745 / LMG 13164 / NCIMB 1802</strain>
    </source>
</reference>
<accession>G0J0F5</accession>
<dbReference type="RefSeq" id="WP_014018170.1">
    <property type="nucleotide sequence ID" value="NC_015914.1"/>
</dbReference>
<keyword evidence="3" id="KW-1185">Reference proteome</keyword>
<keyword evidence="1" id="KW-0812">Transmembrane</keyword>
<dbReference type="STRING" id="880070.Cycma_0086"/>
<gene>
    <name evidence="2" type="ordered locus">Cycma_0086</name>
</gene>
<sequence>MTTALITIGICIIALGLMFRSLYLNDLRIKQEQKRQEMQEELDRQNLGETFDGDLEDWIIKATHKANYTPIEQAPLFRDDDFGGQSGDIPMQKTPSYEDYIYAAASYECDPAEREEIPFSWPWSPDKWQPTAKQGVRGRIRELKQAQKYYQLAIIDIERKGIDTPLLKACKKKIRVLRWDMAKLSRSKEAGCAAKSPSQ</sequence>
<evidence type="ECO:0000313" key="2">
    <source>
        <dbReference type="EMBL" id="AEL23871.1"/>
    </source>
</evidence>
<dbReference type="KEGG" id="cmr:Cycma_0086"/>
<dbReference type="EMBL" id="CP002955">
    <property type="protein sequence ID" value="AEL23871.1"/>
    <property type="molecule type" value="Genomic_DNA"/>
</dbReference>
<dbReference type="Proteomes" id="UP000001635">
    <property type="component" value="Chromosome"/>
</dbReference>
<keyword evidence="1" id="KW-1133">Transmembrane helix</keyword>
<dbReference type="OrthoDB" id="983041at2"/>